<evidence type="ECO:0000313" key="1">
    <source>
        <dbReference type="EMBL" id="MCU5778925.1"/>
    </source>
</evidence>
<accession>A0A9J6PTB4</accession>
<reference evidence="1" key="1">
    <citation type="submission" date="2022-09" db="EMBL/GenBank/DDBJ databases">
        <title>Winslowiella arboricola sp. nov., isolated from bleeding cankers on broadleaf hosts.</title>
        <authorList>
            <person name="Brady C."/>
            <person name="Kaur S."/>
            <person name="Crampton B."/>
            <person name="Maddock D."/>
            <person name="Arnold D."/>
            <person name="Denman S."/>
        </authorList>
    </citation>
    <scope>NUCLEOTIDE SEQUENCE</scope>
    <source>
        <strain evidence="1">BAC 15a-03b</strain>
    </source>
</reference>
<evidence type="ECO:0000313" key="2">
    <source>
        <dbReference type="Proteomes" id="UP001064262"/>
    </source>
</evidence>
<dbReference type="AlphaFoldDB" id="A0A9J6PTB4"/>
<keyword evidence="2" id="KW-1185">Reference proteome</keyword>
<sequence>MQPIRLMGEGYEACVEQSGERLTWDQPVDSGFVSFSFRFEIRQVDVDVLLTDDYRRAVLETTAHALLQHSTMQGNARFSQSDFDGLVADTLHSTFDFLQAFIARVSREHHIAIDHYVKDILDRRSAAK</sequence>
<dbReference type="EMBL" id="JAODIM010000042">
    <property type="protein sequence ID" value="MCU5778925.1"/>
    <property type="molecule type" value="Genomic_DNA"/>
</dbReference>
<comment type="caution">
    <text evidence="1">The sequence shown here is derived from an EMBL/GenBank/DDBJ whole genome shotgun (WGS) entry which is preliminary data.</text>
</comment>
<name>A0A9J6PTB4_9GAMM</name>
<organism evidence="1 2">
    <name type="scientific">Winslowiella arboricola</name>
    <dbReference type="NCBI Taxonomy" id="2978220"/>
    <lineage>
        <taxon>Bacteria</taxon>
        <taxon>Pseudomonadati</taxon>
        <taxon>Pseudomonadota</taxon>
        <taxon>Gammaproteobacteria</taxon>
        <taxon>Enterobacterales</taxon>
        <taxon>Erwiniaceae</taxon>
        <taxon>Winslowiella</taxon>
    </lineage>
</organism>
<gene>
    <name evidence="1" type="ORF">N5923_15645</name>
</gene>
<dbReference type="RefSeq" id="WP_267143742.1">
    <property type="nucleotide sequence ID" value="NZ_JAODIL010000078.1"/>
</dbReference>
<proteinExistence type="predicted"/>
<protein>
    <submittedName>
        <fullName evidence="1">Uncharacterized protein</fullName>
    </submittedName>
</protein>
<dbReference type="Proteomes" id="UP001064262">
    <property type="component" value="Unassembled WGS sequence"/>
</dbReference>